<keyword evidence="3" id="KW-1185">Reference proteome</keyword>
<gene>
    <name evidence="2" type="ORF">HH304_05645</name>
</gene>
<evidence type="ECO:0000313" key="3">
    <source>
        <dbReference type="Proteomes" id="UP000559010"/>
    </source>
</evidence>
<feature type="domain" description="AMP-dependent synthetase/ligase" evidence="1">
    <location>
        <begin position="76"/>
        <end position="290"/>
    </location>
</feature>
<evidence type="ECO:0000313" key="2">
    <source>
        <dbReference type="EMBL" id="NMM47875.1"/>
    </source>
</evidence>
<organism evidence="2 3">
    <name type="scientific">Marinigracilibium pacificum</name>
    <dbReference type="NCBI Taxonomy" id="2729599"/>
    <lineage>
        <taxon>Bacteria</taxon>
        <taxon>Pseudomonadati</taxon>
        <taxon>Bacteroidota</taxon>
        <taxon>Cytophagia</taxon>
        <taxon>Cytophagales</taxon>
        <taxon>Flammeovirgaceae</taxon>
        <taxon>Marinigracilibium</taxon>
    </lineage>
</organism>
<dbReference type="PANTHER" id="PTHR43845:SF1">
    <property type="entry name" value="BLR5969 PROTEIN"/>
    <property type="match status" value="1"/>
</dbReference>
<dbReference type="Pfam" id="PF00501">
    <property type="entry name" value="AMP-binding"/>
    <property type="match status" value="1"/>
</dbReference>
<dbReference type="GO" id="GO:0016874">
    <property type="term" value="F:ligase activity"/>
    <property type="evidence" value="ECO:0007669"/>
    <property type="project" value="UniProtKB-KW"/>
</dbReference>
<evidence type="ECO:0000259" key="1">
    <source>
        <dbReference type="Pfam" id="PF00501"/>
    </source>
</evidence>
<dbReference type="EMBL" id="JABBNU010000003">
    <property type="protein sequence ID" value="NMM47875.1"/>
    <property type="molecule type" value="Genomic_DNA"/>
</dbReference>
<protein>
    <submittedName>
        <fullName evidence="2">Phenylacetate--CoA ligase</fullName>
    </submittedName>
</protein>
<comment type="caution">
    <text evidence="2">The sequence shown here is derived from an EMBL/GenBank/DDBJ whole genome shotgun (WGS) entry which is preliminary data.</text>
</comment>
<dbReference type="AlphaFoldDB" id="A0A848IX67"/>
<dbReference type="Proteomes" id="UP000559010">
    <property type="component" value="Unassembled WGS sequence"/>
</dbReference>
<dbReference type="InterPro" id="IPR000873">
    <property type="entry name" value="AMP-dep_synth/lig_dom"/>
</dbReference>
<proteinExistence type="predicted"/>
<sequence length="433" mass="49168">MNNLYPDIEGKDVSQIKERQFELLKDLLEYVNEHSVFYKDHFSANNISPDDIKSLSDLNMIPSIAKKDLQNRNKDFWCVGSEDIIDYCNTSGTEGQPVTVPLTKGDLDRLAYNEAISLACANGTPDDIFQLSTTIDRRFMAGLAYAQGVISMGAGLVRVGPAPPELQWLNIKEIKPTTLIIVPSFLVKLIDYAEKNMIDYKSSSIKKAVCIGEPIRDDNLQLNSLGRRIKESWDIELFSTYASTEMGTAFTECEFGIGGHEHPELIISEILDEEGQVVEDGEFGELTITTLGVEGMPLIRFRTGDICRKYTDKCKCGRTTSRLGPLLGRKNQMIKYKGTTIYPPSIFDVMDKQKFVSLYCIEISEDDYGNDKIIVRYSAEKDYNIEDLKKQFRSRVRATPELIEGSFEDLFRVIHPKNSRKPVKYFDFRSKKK</sequence>
<dbReference type="RefSeq" id="WP_169678834.1">
    <property type="nucleotide sequence ID" value="NZ_JABBNU010000003.1"/>
</dbReference>
<accession>A0A848IX67</accession>
<dbReference type="SUPFAM" id="SSF56801">
    <property type="entry name" value="Acetyl-CoA synthetase-like"/>
    <property type="match status" value="1"/>
</dbReference>
<reference evidence="2 3" key="1">
    <citation type="submission" date="2020-04" db="EMBL/GenBank/DDBJ databases">
        <title>Flammeovirgaceae bacterium KN852 isolated from deep sea.</title>
        <authorList>
            <person name="Zhang D.-C."/>
        </authorList>
    </citation>
    <scope>NUCLEOTIDE SEQUENCE [LARGE SCALE GENOMIC DNA]</scope>
    <source>
        <strain evidence="2 3">KN852</strain>
    </source>
</reference>
<keyword evidence="2" id="KW-0436">Ligase</keyword>
<dbReference type="PANTHER" id="PTHR43845">
    <property type="entry name" value="BLR5969 PROTEIN"/>
    <property type="match status" value="1"/>
</dbReference>
<name>A0A848IX67_9BACT</name>
<dbReference type="Gene3D" id="3.40.50.12780">
    <property type="entry name" value="N-terminal domain of ligase-like"/>
    <property type="match status" value="1"/>
</dbReference>
<dbReference type="InterPro" id="IPR042099">
    <property type="entry name" value="ANL_N_sf"/>
</dbReference>